<dbReference type="Pfam" id="PF07993">
    <property type="entry name" value="NAD_binding_4"/>
    <property type="match status" value="1"/>
</dbReference>
<feature type="domain" description="AMP-dependent synthetase/ligase" evidence="3">
    <location>
        <begin position="5"/>
        <end position="98"/>
    </location>
</feature>
<sequence length="581" mass="63245">MVGDTSFLDYENMIKRAESIARALRSNGCAKGSVVATYQERNPDWICSVLGIWHAGAIYLPLDIGLPASRLVAIVHHCEPRFVLRQGETIDNMVQEAFTCGEVTTQATLELFTSLGEPDNCGSVPRYFNVYGPTETTIGASGTLINYLGDSVSQEISAGKPLAGYLVYVVDDNLQPVPVGVQGEIVIGGAGVGGGYLKNPALSSQVFIPNIRAPQSHRARGWNMMHRTGDVGRWRKDGNLLVEGRKSGDTQIKLRGLRIDLAEVENSMLKESQAMLEQVVVSVRYPTQPRAQSGGAFLVAHSKFQPNVLASRGEQQTFLNKALAWLSLLRYMRPAAAFPVEHFPMLVSGKPDCKAVAKLPLEQEGLSSVGNTQTVSDSELLTKTEERLKRLWVACTSREISKQYTIDSGTDFFHVGKIDPSDKTHSGSGINIDWSAETDVPNAIQKSLLSAKAVDFMTTRTIILTGATGFLGQAYLKALLSDSKVTAVHCVAVRLGSAGTKRLLSQPDSLLHHSKVEIHAGDLAEPRLKLAEETITRIFGIADCIIHNGADTSHMKSCTSIRKTNYESTQELIKMCLGKNF</sequence>
<dbReference type="Pfam" id="PF00501">
    <property type="entry name" value="AMP-binding"/>
    <property type="match status" value="2"/>
</dbReference>
<dbReference type="PANTHER" id="PTHR44845:SF6">
    <property type="entry name" value="BETA-ALANINE-ACTIVATING ENZYME"/>
    <property type="match status" value="1"/>
</dbReference>
<keyword evidence="1" id="KW-0596">Phosphopantetheine</keyword>
<evidence type="ECO:0000259" key="4">
    <source>
        <dbReference type="Pfam" id="PF07993"/>
    </source>
</evidence>
<proteinExistence type="predicted"/>
<keyword evidence="6" id="KW-1185">Reference proteome</keyword>
<dbReference type="PANTHER" id="PTHR44845">
    <property type="entry name" value="CARRIER DOMAIN-CONTAINING PROTEIN"/>
    <property type="match status" value="1"/>
</dbReference>
<dbReference type="AlphaFoldDB" id="A0A7U2I5T7"/>
<feature type="domain" description="Thioester reductase (TE)" evidence="4">
    <location>
        <begin position="464"/>
        <end position="577"/>
    </location>
</feature>
<evidence type="ECO:0000313" key="6">
    <source>
        <dbReference type="Proteomes" id="UP000663193"/>
    </source>
</evidence>
<feature type="domain" description="AMP-dependent synthetase/ligase" evidence="3">
    <location>
        <begin position="100"/>
        <end position="197"/>
    </location>
</feature>
<dbReference type="SUPFAM" id="SSF56801">
    <property type="entry name" value="Acetyl-CoA synthetase-like"/>
    <property type="match status" value="2"/>
</dbReference>
<evidence type="ECO:0000259" key="3">
    <source>
        <dbReference type="Pfam" id="PF00501"/>
    </source>
</evidence>
<dbReference type="Gene3D" id="3.30.300.30">
    <property type="match status" value="1"/>
</dbReference>
<dbReference type="Proteomes" id="UP000663193">
    <property type="component" value="Chromosome 11"/>
</dbReference>
<dbReference type="Gene3D" id="3.40.50.720">
    <property type="entry name" value="NAD(P)-binding Rossmann-like Domain"/>
    <property type="match status" value="1"/>
</dbReference>
<name>A0A7U2I5T7_PHANO</name>
<dbReference type="InterPro" id="IPR042099">
    <property type="entry name" value="ANL_N_sf"/>
</dbReference>
<evidence type="ECO:0000256" key="2">
    <source>
        <dbReference type="ARBA" id="ARBA00022553"/>
    </source>
</evidence>
<keyword evidence="2" id="KW-0597">Phosphoprotein</keyword>
<reference evidence="6" key="1">
    <citation type="journal article" date="2021" name="BMC Genomics">
        <title>Chromosome-level genome assembly and manually-curated proteome of model necrotroph Parastagonospora nodorum Sn15 reveals a genome-wide trove of candidate effector homologs, and redundancy of virulence-related functions within an accessory chromosome.</title>
        <authorList>
            <person name="Bertazzoni S."/>
            <person name="Jones D.A.B."/>
            <person name="Phan H.T."/>
            <person name="Tan K.-C."/>
            <person name="Hane J.K."/>
        </authorList>
    </citation>
    <scope>NUCLEOTIDE SEQUENCE [LARGE SCALE GENOMIC DNA]</scope>
    <source>
        <strain evidence="6">SN15 / ATCC MYA-4574 / FGSC 10173)</strain>
    </source>
</reference>
<dbReference type="InterPro" id="IPR045851">
    <property type="entry name" value="AMP-bd_C_sf"/>
</dbReference>
<evidence type="ECO:0008006" key="7">
    <source>
        <dbReference type="Google" id="ProtNLM"/>
    </source>
</evidence>
<evidence type="ECO:0000256" key="1">
    <source>
        <dbReference type="ARBA" id="ARBA00022450"/>
    </source>
</evidence>
<dbReference type="Gene3D" id="3.40.50.12780">
    <property type="entry name" value="N-terminal domain of ligase-like"/>
    <property type="match status" value="2"/>
</dbReference>
<dbReference type="SUPFAM" id="SSF51735">
    <property type="entry name" value="NAD(P)-binding Rossmann-fold domains"/>
    <property type="match status" value="1"/>
</dbReference>
<dbReference type="InterPro" id="IPR036291">
    <property type="entry name" value="NAD(P)-bd_dom_sf"/>
</dbReference>
<dbReference type="InterPro" id="IPR000873">
    <property type="entry name" value="AMP-dep_synth/lig_dom"/>
</dbReference>
<accession>A0A7U2I5T7</accession>
<dbReference type="EMBL" id="CP069033">
    <property type="protein sequence ID" value="QRD00453.1"/>
    <property type="molecule type" value="Genomic_DNA"/>
</dbReference>
<dbReference type="InterPro" id="IPR013120">
    <property type="entry name" value="FAR_NAD-bd"/>
</dbReference>
<protein>
    <recommendedName>
        <fullName evidence="7">AMP-dependent synthetase/ligase domain-containing protein</fullName>
    </recommendedName>
</protein>
<dbReference type="OrthoDB" id="329835at2759"/>
<evidence type="ECO:0000313" key="5">
    <source>
        <dbReference type="EMBL" id="QRD00453.1"/>
    </source>
</evidence>
<gene>
    <name evidence="5" type="ORF">JI435_090180</name>
</gene>
<dbReference type="VEuPathDB" id="FungiDB:JI435_090180"/>
<organism evidence="5 6">
    <name type="scientific">Phaeosphaeria nodorum (strain SN15 / ATCC MYA-4574 / FGSC 10173)</name>
    <name type="common">Glume blotch fungus</name>
    <name type="synonym">Parastagonospora nodorum</name>
    <dbReference type="NCBI Taxonomy" id="321614"/>
    <lineage>
        <taxon>Eukaryota</taxon>
        <taxon>Fungi</taxon>
        <taxon>Dikarya</taxon>
        <taxon>Ascomycota</taxon>
        <taxon>Pezizomycotina</taxon>
        <taxon>Dothideomycetes</taxon>
        <taxon>Pleosporomycetidae</taxon>
        <taxon>Pleosporales</taxon>
        <taxon>Pleosporineae</taxon>
        <taxon>Phaeosphaeriaceae</taxon>
        <taxon>Parastagonospora</taxon>
    </lineage>
</organism>